<proteinExistence type="predicted"/>
<keyword evidence="4" id="KW-1185">Reference proteome</keyword>
<sequence length="488" mass="56154">MVRDYANPAEHVTNYLRQPNVANRNLLPRKLDPPEFYIKLAWVRHIRDTQPLDTSESVQRYVRCHIFCLLGTTLFADKSTTYAHAKYLPLLQNFEHISTYSWGSATLAHLYRSLCRASRYDCKEMDGPLDLLFVWAWERMPFLAPIPRQQLALADIPVARRWSHHPRTRAWISKSVASIRHDIDFKEDFVWRPYLGIIIPAELHHHLDVCDTVGPLISFECVEWHPVDRVVRQYGYAQSPPLPAQAIPLDHHCYTLRGVQCHDWSTILNEWIQQWGNRRNSRLRDRNLQPIVDFIPSAEYRSWYGGLFWMYLRLSKLIQQPPYYPPQQPSHFPPQQPPQQPYAVFQSFPYHRPLLPQPSQQSPQPPHYPPQQPPHFPPQQPPQQPYAVFQPFPYHRPLLPQPSQQLPQSHRASVDRSARQSHRTPTPDSRASGSIDPHVGINTGRMNVIAAAPSGLDLNAPTQQEVVAEYIPGPSAPAKAGGSGPVEG</sequence>
<dbReference type="InterPro" id="IPR019557">
    <property type="entry name" value="AminoTfrase-like_pln_mobile"/>
</dbReference>
<gene>
    <name evidence="3" type="ORF">Ahy_A07g031305</name>
</gene>
<feature type="compositionally biased region" description="Low complexity" evidence="1">
    <location>
        <begin position="385"/>
        <end position="409"/>
    </location>
</feature>
<dbReference type="GO" id="GO:0010073">
    <property type="term" value="P:meristem maintenance"/>
    <property type="evidence" value="ECO:0007669"/>
    <property type="project" value="InterPro"/>
</dbReference>
<dbReference type="AlphaFoldDB" id="A0A445C3J8"/>
<feature type="region of interest" description="Disordered" evidence="1">
    <location>
        <begin position="353"/>
        <end position="440"/>
    </location>
</feature>
<feature type="compositionally biased region" description="Pro residues" evidence="1">
    <location>
        <begin position="363"/>
        <end position="384"/>
    </location>
</feature>
<evidence type="ECO:0000313" key="4">
    <source>
        <dbReference type="Proteomes" id="UP000289738"/>
    </source>
</evidence>
<evidence type="ECO:0000256" key="1">
    <source>
        <dbReference type="SAM" id="MobiDB-lite"/>
    </source>
</evidence>
<feature type="compositionally biased region" description="Low complexity" evidence="1">
    <location>
        <begin position="353"/>
        <end position="362"/>
    </location>
</feature>
<dbReference type="PANTHER" id="PTHR46033:SF8">
    <property type="entry name" value="PROTEIN MAINTENANCE OF MERISTEMS-LIKE"/>
    <property type="match status" value="1"/>
</dbReference>
<evidence type="ECO:0000313" key="3">
    <source>
        <dbReference type="EMBL" id="RYR45479.1"/>
    </source>
</evidence>
<comment type="caution">
    <text evidence="3">The sequence shown here is derived from an EMBL/GenBank/DDBJ whole genome shotgun (WGS) entry which is preliminary data.</text>
</comment>
<feature type="domain" description="Aminotransferase-like plant mobile" evidence="2">
    <location>
        <begin position="39"/>
        <end position="304"/>
    </location>
</feature>
<evidence type="ECO:0000259" key="2">
    <source>
        <dbReference type="Pfam" id="PF10536"/>
    </source>
</evidence>
<dbReference type="STRING" id="3818.A0A445C3J8"/>
<feature type="compositionally biased region" description="Polar residues" evidence="1">
    <location>
        <begin position="423"/>
        <end position="432"/>
    </location>
</feature>
<name>A0A445C3J8_ARAHY</name>
<dbReference type="Pfam" id="PF10536">
    <property type="entry name" value="PMD"/>
    <property type="match status" value="1"/>
</dbReference>
<dbReference type="InterPro" id="IPR044824">
    <property type="entry name" value="MAIN-like"/>
</dbReference>
<reference evidence="3 4" key="1">
    <citation type="submission" date="2019-01" db="EMBL/GenBank/DDBJ databases">
        <title>Sequencing of cultivated peanut Arachis hypogaea provides insights into genome evolution and oil improvement.</title>
        <authorList>
            <person name="Chen X."/>
        </authorList>
    </citation>
    <scope>NUCLEOTIDE SEQUENCE [LARGE SCALE GENOMIC DNA]</scope>
    <source>
        <strain evidence="4">cv. Fuhuasheng</strain>
        <tissue evidence="3">Leaves</tissue>
    </source>
</reference>
<dbReference type="PANTHER" id="PTHR46033">
    <property type="entry name" value="PROTEIN MAIN-LIKE 2"/>
    <property type="match status" value="1"/>
</dbReference>
<dbReference type="Proteomes" id="UP000289738">
    <property type="component" value="Chromosome A07"/>
</dbReference>
<protein>
    <recommendedName>
        <fullName evidence="2">Aminotransferase-like plant mobile domain-containing protein</fullName>
    </recommendedName>
</protein>
<accession>A0A445C3J8</accession>
<dbReference type="EMBL" id="SDMP01000007">
    <property type="protein sequence ID" value="RYR45479.1"/>
    <property type="molecule type" value="Genomic_DNA"/>
</dbReference>
<organism evidence="3 4">
    <name type="scientific">Arachis hypogaea</name>
    <name type="common">Peanut</name>
    <dbReference type="NCBI Taxonomy" id="3818"/>
    <lineage>
        <taxon>Eukaryota</taxon>
        <taxon>Viridiplantae</taxon>
        <taxon>Streptophyta</taxon>
        <taxon>Embryophyta</taxon>
        <taxon>Tracheophyta</taxon>
        <taxon>Spermatophyta</taxon>
        <taxon>Magnoliopsida</taxon>
        <taxon>eudicotyledons</taxon>
        <taxon>Gunneridae</taxon>
        <taxon>Pentapetalae</taxon>
        <taxon>rosids</taxon>
        <taxon>fabids</taxon>
        <taxon>Fabales</taxon>
        <taxon>Fabaceae</taxon>
        <taxon>Papilionoideae</taxon>
        <taxon>50 kb inversion clade</taxon>
        <taxon>dalbergioids sensu lato</taxon>
        <taxon>Dalbergieae</taxon>
        <taxon>Pterocarpus clade</taxon>
        <taxon>Arachis</taxon>
    </lineage>
</organism>